<dbReference type="GeneID" id="14538439"/>
<dbReference type="HOGENOM" id="CLU_049344_4_1_1"/>
<sequence>MLTRLWSLIRPIALTPISTKAPITAMSTTTKSAHDTAINSFNLNHSSYDIYRPSFTPILVNPFLVDLDLATYNKGDNTYTFDNDKRIVEIACGTGKFTKNLVDNGWSSNLSVVDPSRGMLQTFRENFPQVDSVVQASSYNTPFDDNSIDAVIIAQGFHWFADEESLKEIHRILKPGGKLGLIWNFDYISPSQDSAVSQSNYYNAGTRYYNDLDLKSSQNNQELLAQYFANQKWNDEVTKYVYDFDVKVPQYRHGKWRSILLANPFFENKVLDSFALYDKLINKDDVWKYWETRSYITDLPSEKKEEVKAHIEETITKYAIDKSYDIKTNRLIKPMGTHTVVVSVKK</sequence>
<organism evidence="5 6">
    <name type="scientific">Candida orthopsilosis (strain 90-125)</name>
    <name type="common">Yeast</name>
    <dbReference type="NCBI Taxonomy" id="1136231"/>
    <lineage>
        <taxon>Eukaryota</taxon>
        <taxon>Fungi</taxon>
        <taxon>Dikarya</taxon>
        <taxon>Ascomycota</taxon>
        <taxon>Saccharomycotina</taxon>
        <taxon>Pichiomycetes</taxon>
        <taxon>Debaryomycetaceae</taxon>
        <taxon>Candida/Lodderomyces clade</taxon>
        <taxon>Candida</taxon>
    </lineage>
</organism>
<keyword evidence="3" id="KW-0808">Transferase</keyword>
<evidence type="ECO:0000313" key="6">
    <source>
        <dbReference type="Proteomes" id="UP000005018"/>
    </source>
</evidence>
<dbReference type="InterPro" id="IPR013216">
    <property type="entry name" value="Methyltransf_11"/>
</dbReference>
<dbReference type="GO" id="GO:0032259">
    <property type="term" value="P:methylation"/>
    <property type="evidence" value="ECO:0007669"/>
    <property type="project" value="UniProtKB-KW"/>
</dbReference>
<keyword evidence="6" id="KW-1185">Reference proteome</keyword>
<gene>
    <name evidence="5" type="ORF">CORT_0B06900</name>
</gene>
<dbReference type="SUPFAM" id="SSF53335">
    <property type="entry name" value="S-adenosyl-L-methionine-dependent methyltransferases"/>
    <property type="match status" value="1"/>
</dbReference>
<proteinExistence type="inferred from homology"/>
<dbReference type="Proteomes" id="UP000005018">
    <property type="component" value="Chromosome 2"/>
</dbReference>
<comment type="similarity">
    <text evidence="1">Belongs to the methyltransferase superfamily.</text>
</comment>
<dbReference type="eggNOG" id="KOG3010">
    <property type="taxonomic scope" value="Eukaryota"/>
</dbReference>
<protein>
    <recommendedName>
        <fullName evidence="4">Methyltransferase type 11 domain-containing protein</fullName>
    </recommendedName>
</protein>
<dbReference type="EMBL" id="HE681720">
    <property type="protein sequence ID" value="CCG22398.1"/>
    <property type="molecule type" value="Genomic_DNA"/>
</dbReference>
<dbReference type="Pfam" id="PF08241">
    <property type="entry name" value="Methyltransf_11"/>
    <property type="match status" value="1"/>
</dbReference>
<evidence type="ECO:0000256" key="2">
    <source>
        <dbReference type="ARBA" id="ARBA00022603"/>
    </source>
</evidence>
<evidence type="ECO:0000256" key="3">
    <source>
        <dbReference type="ARBA" id="ARBA00022679"/>
    </source>
</evidence>
<dbReference type="GO" id="GO:0008757">
    <property type="term" value="F:S-adenosylmethionine-dependent methyltransferase activity"/>
    <property type="evidence" value="ECO:0007669"/>
    <property type="project" value="InterPro"/>
</dbReference>
<accession>H8X1J3</accession>
<dbReference type="PANTHER" id="PTHR44942:SF4">
    <property type="entry name" value="METHYLTRANSFERASE TYPE 11 DOMAIN-CONTAINING PROTEIN"/>
    <property type="match status" value="1"/>
</dbReference>
<name>H8X1J3_CANO9</name>
<dbReference type="RefSeq" id="XP_003867835.1">
    <property type="nucleotide sequence ID" value="XM_003867787.1"/>
</dbReference>
<dbReference type="Gene3D" id="3.40.50.150">
    <property type="entry name" value="Vaccinia Virus protein VP39"/>
    <property type="match status" value="1"/>
</dbReference>
<dbReference type="OrthoDB" id="10027013at2759"/>
<evidence type="ECO:0000313" key="5">
    <source>
        <dbReference type="EMBL" id="CCG22398.1"/>
    </source>
</evidence>
<dbReference type="InterPro" id="IPR029063">
    <property type="entry name" value="SAM-dependent_MTases_sf"/>
</dbReference>
<keyword evidence="2" id="KW-0489">Methyltransferase</keyword>
<dbReference type="PANTHER" id="PTHR44942">
    <property type="entry name" value="METHYLTRANSF_11 DOMAIN-CONTAINING PROTEIN"/>
    <property type="match status" value="1"/>
</dbReference>
<reference evidence="5 6" key="1">
    <citation type="journal article" date="2012" name="PLoS ONE">
        <title>Sequence and analysis of the genome of the pathogenic yeast Candida orthopsilosis.</title>
        <authorList>
            <person name="Riccombeni A."/>
            <person name="Vidanes G."/>
            <person name="Proux-Wera E."/>
            <person name="Wolfe K.H."/>
            <person name="Butler G."/>
        </authorList>
    </citation>
    <scope>NUCLEOTIDE SEQUENCE [LARGE SCALE GENOMIC DNA]</scope>
    <source>
        <strain evidence="5 6">Co 90-125</strain>
    </source>
</reference>
<dbReference type="AlphaFoldDB" id="H8X1J3"/>
<dbReference type="CDD" id="cd02440">
    <property type="entry name" value="AdoMet_MTases"/>
    <property type="match status" value="1"/>
</dbReference>
<dbReference type="KEGG" id="cot:CORT_0B06900"/>
<evidence type="ECO:0000256" key="1">
    <source>
        <dbReference type="ARBA" id="ARBA00008361"/>
    </source>
</evidence>
<evidence type="ECO:0000259" key="4">
    <source>
        <dbReference type="Pfam" id="PF08241"/>
    </source>
</evidence>
<feature type="domain" description="Methyltransferase type 11" evidence="4">
    <location>
        <begin position="89"/>
        <end position="179"/>
    </location>
</feature>
<dbReference type="InterPro" id="IPR051052">
    <property type="entry name" value="Diverse_substrate_MTase"/>
</dbReference>